<dbReference type="Pfam" id="PF02881">
    <property type="entry name" value="SRP54_N"/>
    <property type="match status" value="1"/>
</dbReference>
<reference evidence="13 14" key="1">
    <citation type="submission" date="2019-11" db="EMBL/GenBank/DDBJ databases">
        <authorList>
            <person name="Cho J.-C."/>
        </authorList>
    </citation>
    <scope>NUCLEOTIDE SEQUENCE [LARGE SCALE GENOMIC DNA]</scope>
    <source>
        <strain evidence="12 13">JH1073</strain>
        <strain evidence="11 14">JH702</strain>
    </source>
</reference>
<evidence type="ECO:0000259" key="10">
    <source>
        <dbReference type="PROSITE" id="PS00300"/>
    </source>
</evidence>
<dbReference type="SMART" id="SM00382">
    <property type="entry name" value="AAA"/>
    <property type="match status" value="1"/>
</dbReference>
<comment type="catalytic activity">
    <reaction evidence="8 9">
        <text>GTP + H2O = GDP + phosphate + H(+)</text>
        <dbReference type="Rhea" id="RHEA:19669"/>
        <dbReference type="ChEBI" id="CHEBI:15377"/>
        <dbReference type="ChEBI" id="CHEBI:15378"/>
        <dbReference type="ChEBI" id="CHEBI:37565"/>
        <dbReference type="ChEBI" id="CHEBI:43474"/>
        <dbReference type="ChEBI" id="CHEBI:58189"/>
        <dbReference type="EC" id="3.6.5.4"/>
    </reaction>
</comment>
<dbReference type="EC" id="3.6.5.4" evidence="9"/>
<feature type="binding site" evidence="9">
    <location>
        <begin position="258"/>
        <end position="261"/>
    </location>
    <ligand>
        <name>GTP</name>
        <dbReference type="ChEBI" id="CHEBI:37565"/>
    </ligand>
</feature>
<keyword evidence="7 9" id="KW-0675">Receptor</keyword>
<feature type="domain" description="SRP54-type proteins GTP-binding" evidence="10">
    <location>
        <begin position="279"/>
        <end position="292"/>
    </location>
</feature>
<dbReference type="HAMAP" id="MF_00920">
    <property type="entry name" value="FtsY"/>
    <property type="match status" value="1"/>
</dbReference>
<keyword evidence="6 9" id="KW-0472">Membrane</keyword>
<dbReference type="GO" id="GO:0003924">
    <property type="term" value="F:GTPase activity"/>
    <property type="evidence" value="ECO:0007669"/>
    <property type="project" value="UniProtKB-UniRule"/>
</dbReference>
<evidence type="ECO:0000256" key="3">
    <source>
        <dbReference type="ARBA" id="ARBA00022741"/>
    </source>
</evidence>
<dbReference type="InterPro" id="IPR027417">
    <property type="entry name" value="P-loop_NTPase"/>
</dbReference>
<dbReference type="InterPro" id="IPR036225">
    <property type="entry name" value="SRP/SRP_N"/>
</dbReference>
<dbReference type="InterPro" id="IPR000897">
    <property type="entry name" value="SRP54_GTPase_dom"/>
</dbReference>
<keyword evidence="3 9" id="KW-0547">Nucleotide-binding</keyword>
<protein>
    <recommendedName>
        <fullName evidence="9">Signal recognition particle receptor FtsY</fullName>
        <shortName evidence="9">SRP receptor</shortName>
        <ecNumber evidence="9">3.6.5.4</ecNumber>
    </recommendedName>
</protein>
<feature type="binding site" evidence="9">
    <location>
        <begin position="194"/>
        <end position="198"/>
    </location>
    <ligand>
        <name>GTP</name>
        <dbReference type="ChEBI" id="CHEBI:37565"/>
    </ligand>
</feature>
<comment type="subunit">
    <text evidence="9">Part of the signal recognition particle protein translocation system, which is composed of SRP and FtsY.</text>
</comment>
<dbReference type="GO" id="GO:0005525">
    <property type="term" value="F:GTP binding"/>
    <property type="evidence" value="ECO:0007669"/>
    <property type="project" value="UniProtKB-UniRule"/>
</dbReference>
<dbReference type="SUPFAM" id="SSF47364">
    <property type="entry name" value="Domain of the SRP/SRP receptor G-proteins"/>
    <property type="match status" value="1"/>
</dbReference>
<evidence type="ECO:0000313" key="12">
    <source>
        <dbReference type="EMBL" id="WFG39416.1"/>
    </source>
</evidence>
<dbReference type="InterPro" id="IPR013822">
    <property type="entry name" value="Signal_recog_particl_SRP54_hlx"/>
</dbReference>
<dbReference type="GO" id="GO:0005886">
    <property type="term" value="C:plasma membrane"/>
    <property type="evidence" value="ECO:0007669"/>
    <property type="project" value="UniProtKB-SubCell"/>
</dbReference>
<dbReference type="PROSITE" id="PS00300">
    <property type="entry name" value="SRP54"/>
    <property type="match status" value="1"/>
</dbReference>
<evidence type="ECO:0000256" key="5">
    <source>
        <dbReference type="ARBA" id="ARBA00023134"/>
    </source>
</evidence>
<dbReference type="InterPro" id="IPR004390">
    <property type="entry name" value="SR_rcpt_FtsY"/>
</dbReference>
<reference evidence="13" key="3">
    <citation type="submission" date="2023-06" db="EMBL/GenBank/DDBJ databases">
        <title>Pangenomics reveal diversification of enzyme families and niche specialization in globally abundant SAR202 bacteria.</title>
        <authorList>
            <person name="Saw J.H.W."/>
        </authorList>
    </citation>
    <scope>NUCLEOTIDE SEQUENCE [LARGE SCALE GENOMIC DNA]</scope>
    <source>
        <strain evidence="13">JH1073</strain>
    </source>
</reference>
<dbReference type="Proteomes" id="UP001219901">
    <property type="component" value="Chromosome"/>
</dbReference>
<sequence length="310" mass="33199">MFGLFKKKEKTAESSQKTSSAWRGRLGGIFSRSNIDDDFWDELEEALVISDVGVNTTMSLIDDLRDIVKDESLKEPDQVRVRMRELIAEMLSDSSDFDAIPEKEPVVLLVVGVNGAGKTTSIAKLVDVAKSEGRNVMLAAADTFRAGAIEQINIWGDRLGVPVISQQAGSDPGAVAFDALNAARARNVDLLIIDTAGRLHTTHNLMEELRKVRGIVEKNGTGFTERILLVIDGTTGQNGLMQAKSFTEAVDCNGVFLTKLDGTAKGGVALAIAGELGLPIWFIGTGEKSADMSAFDAEAFASALLPEPAT</sequence>
<dbReference type="PANTHER" id="PTHR43134:SF1">
    <property type="entry name" value="SIGNAL RECOGNITION PARTICLE RECEPTOR SUBUNIT ALPHA"/>
    <property type="match status" value="1"/>
</dbReference>
<dbReference type="SMART" id="SM00962">
    <property type="entry name" value="SRP54"/>
    <property type="match status" value="1"/>
</dbReference>
<dbReference type="AlphaFoldDB" id="A0AAJ5ZG64"/>
<dbReference type="InterPro" id="IPR042101">
    <property type="entry name" value="SRP54_N_sf"/>
</dbReference>
<comment type="subcellular location">
    <subcellularLocation>
        <location evidence="9">Cell membrane</location>
        <topology evidence="9">Peripheral membrane protein</topology>
        <orientation evidence="9">Cytoplasmic side</orientation>
    </subcellularLocation>
    <subcellularLocation>
        <location evidence="9">Cytoplasm</location>
    </subcellularLocation>
</comment>
<dbReference type="Pfam" id="PF00448">
    <property type="entry name" value="SRP54"/>
    <property type="match status" value="1"/>
</dbReference>
<dbReference type="GO" id="GO:0006614">
    <property type="term" value="P:SRP-dependent cotranslational protein targeting to membrane"/>
    <property type="evidence" value="ECO:0007669"/>
    <property type="project" value="InterPro"/>
</dbReference>
<evidence type="ECO:0000256" key="4">
    <source>
        <dbReference type="ARBA" id="ARBA00022801"/>
    </source>
</evidence>
<dbReference type="GO" id="GO:0005737">
    <property type="term" value="C:cytoplasm"/>
    <property type="evidence" value="ECO:0007669"/>
    <property type="project" value="UniProtKB-SubCell"/>
</dbReference>
<keyword evidence="13" id="KW-1185">Reference proteome</keyword>
<evidence type="ECO:0000256" key="9">
    <source>
        <dbReference type="HAMAP-Rule" id="MF_00920"/>
    </source>
</evidence>
<feature type="binding site" evidence="9">
    <location>
        <begin position="112"/>
        <end position="119"/>
    </location>
    <ligand>
        <name>GTP</name>
        <dbReference type="ChEBI" id="CHEBI:37565"/>
    </ligand>
</feature>
<dbReference type="NCBIfam" id="TIGR00064">
    <property type="entry name" value="ftsY"/>
    <property type="match status" value="1"/>
</dbReference>
<dbReference type="SUPFAM" id="SSF52540">
    <property type="entry name" value="P-loop containing nucleoside triphosphate hydrolases"/>
    <property type="match status" value="1"/>
</dbReference>
<proteinExistence type="inferred from homology"/>
<evidence type="ECO:0000256" key="1">
    <source>
        <dbReference type="ARBA" id="ARBA00022475"/>
    </source>
</evidence>
<keyword evidence="5 9" id="KW-0342">GTP-binding</keyword>
<dbReference type="Gene3D" id="1.20.120.140">
    <property type="entry name" value="Signal recognition particle SRP54, nucleotide-binding domain"/>
    <property type="match status" value="1"/>
</dbReference>
<evidence type="ECO:0000256" key="8">
    <source>
        <dbReference type="ARBA" id="ARBA00048027"/>
    </source>
</evidence>
<dbReference type="FunFam" id="1.20.120.140:FF:000002">
    <property type="entry name" value="Signal recognition particle receptor FtsY"/>
    <property type="match status" value="1"/>
</dbReference>
<evidence type="ECO:0000313" key="14">
    <source>
        <dbReference type="Proteomes" id="UP001321249"/>
    </source>
</evidence>
<dbReference type="EMBL" id="CP046147">
    <property type="protein sequence ID" value="WFG39416.1"/>
    <property type="molecule type" value="Genomic_DNA"/>
</dbReference>
<evidence type="ECO:0000256" key="2">
    <source>
        <dbReference type="ARBA" id="ARBA00022490"/>
    </source>
</evidence>
<dbReference type="SMART" id="SM00963">
    <property type="entry name" value="SRP54_N"/>
    <property type="match status" value="1"/>
</dbReference>
<reference evidence="12" key="2">
    <citation type="journal article" date="2023" name="Nat. Commun.">
        <title>Cultivation of marine bacteria of the SAR202 clade.</title>
        <authorList>
            <person name="Lim Y."/>
            <person name="Seo J.H."/>
            <person name="Giovannoni S.J."/>
            <person name="Kang I."/>
            <person name="Cho J.C."/>
        </authorList>
    </citation>
    <scope>NUCLEOTIDE SEQUENCE</scope>
    <source>
        <strain evidence="12">JH1073</strain>
    </source>
</reference>
<dbReference type="InterPro" id="IPR003593">
    <property type="entry name" value="AAA+_ATPase"/>
</dbReference>
<dbReference type="PANTHER" id="PTHR43134">
    <property type="entry name" value="SIGNAL RECOGNITION PARTICLE RECEPTOR SUBUNIT ALPHA"/>
    <property type="match status" value="1"/>
</dbReference>
<name>A0AAJ5ZG64_9CHLR</name>
<evidence type="ECO:0000313" key="13">
    <source>
        <dbReference type="Proteomes" id="UP001219901"/>
    </source>
</evidence>
<evidence type="ECO:0000256" key="6">
    <source>
        <dbReference type="ARBA" id="ARBA00023136"/>
    </source>
</evidence>
<gene>
    <name evidence="9 12" type="primary">ftsY</name>
    <name evidence="11" type="ORF">GKO46_02035</name>
    <name evidence="12" type="ORF">GKO48_07225</name>
</gene>
<evidence type="ECO:0000313" key="11">
    <source>
        <dbReference type="EMBL" id="MDG0865851.1"/>
    </source>
</evidence>
<keyword evidence="4 9" id="KW-0378">Hydrolase</keyword>
<evidence type="ECO:0000256" key="7">
    <source>
        <dbReference type="ARBA" id="ARBA00023170"/>
    </source>
</evidence>
<dbReference type="EMBL" id="WMBE01000001">
    <property type="protein sequence ID" value="MDG0865851.1"/>
    <property type="molecule type" value="Genomic_DNA"/>
</dbReference>
<accession>A0AAJ5ZG64</accession>
<comment type="similarity">
    <text evidence="9">Belongs to the GTP-binding SRP family. FtsY subfamily.</text>
</comment>
<organism evidence="12 13">
    <name type="scientific">Candidatus Lucifugimonas marina</name>
    <dbReference type="NCBI Taxonomy" id="3038979"/>
    <lineage>
        <taxon>Bacteria</taxon>
        <taxon>Bacillati</taxon>
        <taxon>Chloroflexota</taxon>
        <taxon>Dehalococcoidia</taxon>
        <taxon>SAR202 cluster</taxon>
        <taxon>Candidatus Lucifugimonadales</taxon>
        <taxon>Candidatus Lucifugimonadaceae</taxon>
        <taxon>Candidatus Lucifugimonas</taxon>
    </lineage>
</organism>
<keyword evidence="2 9" id="KW-0963">Cytoplasm</keyword>
<dbReference type="FunFam" id="3.40.50.300:FF:000053">
    <property type="entry name" value="Signal recognition particle receptor FtsY"/>
    <property type="match status" value="1"/>
</dbReference>
<keyword evidence="1 9" id="KW-1003">Cell membrane</keyword>
<dbReference type="Proteomes" id="UP001321249">
    <property type="component" value="Unassembled WGS sequence"/>
</dbReference>
<dbReference type="GO" id="GO:0005047">
    <property type="term" value="F:signal recognition particle binding"/>
    <property type="evidence" value="ECO:0007669"/>
    <property type="project" value="TreeGrafter"/>
</dbReference>
<dbReference type="Gene3D" id="3.40.50.300">
    <property type="entry name" value="P-loop containing nucleotide triphosphate hydrolases"/>
    <property type="match status" value="1"/>
</dbReference>
<comment type="function">
    <text evidence="9">Involved in targeting and insertion of nascent membrane proteins into the cytoplasmic membrane. Acts as a receptor for the complex formed by the signal recognition particle (SRP) and the ribosome-nascent chain (RNC).</text>
</comment>